<gene>
    <name evidence="2" type="ORF">RsS93_19610</name>
</gene>
<evidence type="ECO:0000256" key="1">
    <source>
        <dbReference type="SAM" id="MobiDB-lite"/>
    </source>
</evidence>
<sequence>MNREERGRKTGRSPLSHMGPRIRNETFPHLCNIGAGIELALGVEFESLQ</sequence>
<comment type="caution">
    <text evidence="2">The sequence shown here is derived from an EMBL/GenBank/DDBJ whole genome shotgun (WGS) entry which is preliminary data.</text>
</comment>
<protein>
    <submittedName>
        <fullName evidence="2">Uncharacterized protein</fullName>
    </submittedName>
</protein>
<feature type="region of interest" description="Disordered" evidence="1">
    <location>
        <begin position="1"/>
        <end position="22"/>
    </location>
</feature>
<keyword evidence="3" id="KW-1185">Reference proteome</keyword>
<dbReference type="Proteomes" id="UP000390335">
    <property type="component" value="Unassembled WGS sequence"/>
</dbReference>
<accession>A0ABQ0Z1R0</accession>
<reference evidence="2 3" key="1">
    <citation type="journal article" date="2020" name="Genome Biol. Evol.">
        <title>Rhizobium dioscoreae sp. nov., a plant growth-promoting bacterium isolated from yam (Dioscorea species).</title>
        <authorList>
            <person name="Ouyabe M."/>
            <person name="Tanaka N."/>
            <person name="Shiwa Y."/>
            <person name="Fujita N."/>
            <person name="Kikuno H."/>
            <person name="Babil P."/>
            <person name="Shiwachi H."/>
        </authorList>
    </citation>
    <scope>NUCLEOTIDE SEQUENCE [LARGE SCALE GENOMIC DNA]</scope>
    <source>
        <strain evidence="2 3">S-93</strain>
    </source>
</reference>
<evidence type="ECO:0000313" key="3">
    <source>
        <dbReference type="Proteomes" id="UP000390335"/>
    </source>
</evidence>
<name>A0ABQ0Z1R0_9HYPH</name>
<evidence type="ECO:0000313" key="2">
    <source>
        <dbReference type="EMBL" id="GES49347.1"/>
    </source>
</evidence>
<dbReference type="EMBL" id="BLAJ01000002">
    <property type="protein sequence ID" value="GES49347.1"/>
    <property type="molecule type" value="Genomic_DNA"/>
</dbReference>
<organism evidence="2 3">
    <name type="scientific">Rhizobium dioscoreae</name>
    <dbReference type="NCBI Taxonomy" id="2653122"/>
    <lineage>
        <taxon>Bacteria</taxon>
        <taxon>Pseudomonadati</taxon>
        <taxon>Pseudomonadota</taxon>
        <taxon>Alphaproteobacteria</taxon>
        <taxon>Hyphomicrobiales</taxon>
        <taxon>Rhizobiaceae</taxon>
        <taxon>Rhizobium/Agrobacterium group</taxon>
        <taxon>Rhizobium</taxon>
    </lineage>
</organism>
<proteinExistence type="predicted"/>